<dbReference type="InterPro" id="IPR027417">
    <property type="entry name" value="P-loop_NTPase"/>
</dbReference>
<keyword evidence="3" id="KW-1185">Reference proteome</keyword>
<dbReference type="AlphaFoldDB" id="A0A0H4I1G6"/>
<dbReference type="Gene3D" id="3.40.50.300">
    <property type="entry name" value="P-loop containing nucleotide triphosphate hydrolases"/>
    <property type="match status" value="1"/>
</dbReference>
<feature type="domain" description="Dynamin N-terminal" evidence="1">
    <location>
        <begin position="60"/>
        <end position="251"/>
    </location>
</feature>
<protein>
    <submittedName>
        <fullName evidence="2">GTPase</fullName>
    </submittedName>
</protein>
<dbReference type="RefSeq" id="WP_048384250.1">
    <property type="nucleotide sequence ID" value="NZ_CP011494.1"/>
</dbReference>
<accession>A0A0H4I1G6</accession>
<dbReference type="PANTHER" id="PTHR43681">
    <property type="entry name" value="TRANSMEMBRANE GTPASE FZO"/>
    <property type="match status" value="1"/>
</dbReference>
<gene>
    <name evidence="2" type="ORF">ABA45_02765</name>
</gene>
<reference evidence="2 3" key="1">
    <citation type="submission" date="2015-05" db="EMBL/GenBank/DDBJ databases">
        <title>Complete genome of Marinobacter psychrophilus strain 20041T isolated from sea-ice of the Canadian Basin.</title>
        <authorList>
            <person name="Song L."/>
            <person name="Ren L."/>
            <person name="Yu Y."/>
            <person name="Wang X."/>
        </authorList>
    </citation>
    <scope>NUCLEOTIDE SEQUENCE [LARGE SCALE GENOMIC DNA]</scope>
    <source>
        <strain evidence="2 3">20041</strain>
    </source>
</reference>
<evidence type="ECO:0000259" key="1">
    <source>
        <dbReference type="Pfam" id="PF00350"/>
    </source>
</evidence>
<dbReference type="Proteomes" id="UP000036406">
    <property type="component" value="Chromosome"/>
</dbReference>
<evidence type="ECO:0000313" key="3">
    <source>
        <dbReference type="Proteomes" id="UP000036406"/>
    </source>
</evidence>
<proteinExistence type="predicted"/>
<dbReference type="STRING" id="330734.ABA45_02765"/>
<dbReference type="PATRIC" id="fig|330734.3.peg.619"/>
<organism evidence="2 3">
    <name type="scientific">Marinobacter psychrophilus</name>
    <dbReference type="NCBI Taxonomy" id="330734"/>
    <lineage>
        <taxon>Bacteria</taxon>
        <taxon>Pseudomonadati</taxon>
        <taxon>Pseudomonadota</taxon>
        <taxon>Gammaproteobacteria</taxon>
        <taxon>Pseudomonadales</taxon>
        <taxon>Marinobacteraceae</taxon>
        <taxon>Marinobacter</taxon>
    </lineage>
</organism>
<dbReference type="InterPro" id="IPR045063">
    <property type="entry name" value="Dynamin_N"/>
</dbReference>
<dbReference type="InterPro" id="IPR051943">
    <property type="entry name" value="TRAFAC_Dynamin-like_GTPase"/>
</dbReference>
<dbReference type="SUPFAM" id="SSF52540">
    <property type="entry name" value="P-loop containing nucleoside triphosphate hydrolases"/>
    <property type="match status" value="1"/>
</dbReference>
<dbReference type="KEGG" id="mpq:ABA45_02765"/>
<dbReference type="EMBL" id="CP011494">
    <property type="protein sequence ID" value="AKO51475.1"/>
    <property type="molecule type" value="Genomic_DNA"/>
</dbReference>
<dbReference type="Pfam" id="PF00350">
    <property type="entry name" value="Dynamin_N"/>
    <property type="match status" value="1"/>
</dbReference>
<sequence length="654" mass="75073">MTPHGALSHQVEIYHSWKKELIRQIGRYRLWLQDNQLFSDDISERIHEGLQLLMEDELTIAFVGEYSRGKTELINALFFSDFGQRMLPSQAGRTTMCPTELFFDRIHQQNYLLLLPIETRMGELSLQQLRAQPERWLKHELDPETPDQMRQMLEEVARVKSVTLAAARTLGFDEQMLELDRANPGQVLIPAWRNAQISIRHPLFERGLRILDTPGLNALGSEPELTISLLPKAHAIIFVLSADTGVTASDLAIWHDFIATDQADHRAGRFAVMNKIDMLWDELQGEAITRQAIERVRDYSANHLGIQPQDVIPVSAKQGLIGRIKNDFDLFQRSGIEQLEELIIQRILTHKEKLINSDLVNDLLAMLQNSQVALHSQLSAMHEEQQACSGPSPDRARLKRLAEKTQIDYEFYHKKLIILRSSRRLVEAQGATLQGLVAATHFDAQVTQVRDNMSKSWTTMGMNRAIDQFFDGLEGDLSHLLTESRLAERMVTAIYKRYSDDPGARHLEPTPFRAGRHVIAIRKLRQKSESFRSNPRNLLTEQSVLVRRFSNLMINEVRNLYLIAQKDAERWPRQALLPVMQYTLEQKQLLQHQIGRLKELANNDRHGRAETKRLQDAISNLQRQLELAEAIHRQIRKPAPSLAHQKAVNLSSAR</sequence>
<evidence type="ECO:0000313" key="2">
    <source>
        <dbReference type="EMBL" id="AKO51475.1"/>
    </source>
</evidence>
<name>A0A0H4I1G6_9GAMM</name>
<dbReference type="PANTHER" id="PTHR43681:SF1">
    <property type="entry name" value="SARCALUMENIN"/>
    <property type="match status" value="1"/>
</dbReference>